<dbReference type="PANTHER" id="PTHR42987">
    <property type="entry name" value="PEPTIDASE S49"/>
    <property type="match status" value="1"/>
</dbReference>
<accession>A0A5B9M7Q5</accession>
<dbReference type="SUPFAM" id="SSF52096">
    <property type="entry name" value="ClpP/crotonase"/>
    <property type="match status" value="1"/>
</dbReference>
<dbReference type="CDD" id="cd07023">
    <property type="entry name" value="S49_Sppa_N_C"/>
    <property type="match status" value="1"/>
</dbReference>
<dbReference type="EC" id="3.4.21.-" evidence="7"/>
<dbReference type="Gene3D" id="6.20.330.10">
    <property type="match status" value="1"/>
</dbReference>
<dbReference type="InterPro" id="IPR047272">
    <property type="entry name" value="S49_SppA_C"/>
</dbReference>
<evidence type="ECO:0000256" key="4">
    <source>
        <dbReference type="ARBA" id="ARBA00022825"/>
    </source>
</evidence>
<keyword evidence="4" id="KW-0720">Serine protease</keyword>
<reference evidence="7 8" key="1">
    <citation type="submission" date="2019-02" db="EMBL/GenBank/DDBJ databases">
        <title>Planctomycetal bacteria perform biofilm scaping via a novel small molecule.</title>
        <authorList>
            <person name="Jeske O."/>
            <person name="Boedeker C."/>
            <person name="Wiegand S."/>
            <person name="Breitling P."/>
            <person name="Kallscheuer N."/>
            <person name="Jogler M."/>
            <person name="Rohde M."/>
            <person name="Petersen J."/>
            <person name="Medema M.H."/>
            <person name="Surup F."/>
            <person name="Jogler C."/>
        </authorList>
    </citation>
    <scope>NUCLEOTIDE SEQUENCE [LARGE SCALE GENOMIC DNA]</scope>
    <source>
        <strain evidence="7 8">Mal15</strain>
    </source>
</reference>
<dbReference type="PANTHER" id="PTHR42987:SF4">
    <property type="entry name" value="PROTEASE SOHB-RELATED"/>
    <property type="match status" value="1"/>
</dbReference>
<dbReference type="AlphaFoldDB" id="A0A5B9M7Q5"/>
<dbReference type="GO" id="GO:0006508">
    <property type="term" value="P:proteolysis"/>
    <property type="evidence" value="ECO:0007669"/>
    <property type="project" value="UniProtKB-KW"/>
</dbReference>
<name>A0A5B9M7Q5_9BACT</name>
<dbReference type="GO" id="GO:0008236">
    <property type="term" value="F:serine-type peptidase activity"/>
    <property type="evidence" value="ECO:0007669"/>
    <property type="project" value="UniProtKB-KW"/>
</dbReference>
<dbReference type="InterPro" id="IPR002142">
    <property type="entry name" value="Peptidase_S49"/>
</dbReference>
<feature type="domain" description="Peptidase S49" evidence="6">
    <location>
        <begin position="257"/>
        <end position="408"/>
    </location>
</feature>
<dbReference type="Gene3D" id="3.90.226.10">
    <property type="entry name" value="2-enoyl-CoA Hydratase, Chain A, domain 1"/>
    <property type="match status" value="1"/>
</dbReference>
<feature type="region of interest" description="Disordered" evidence="5">
    <location>
        <begin position="1"/>
        <end position="43"/>
    </location>
</feature>
<dbReference type="Pfam" id="PF01343">
    <property type="entry name" value="Peptidase_S49"/>
    <property type="match status" value="1"/>
</dbReference>
<evidence type="ECO:0000259" key="6">
    <source>
        <dbReference type="Pfam" id="PF01343"/>
    </source>
</evidence>
<dbReference type="Proteomes" id="UP000321353">
    <property type="component" value="Chromosome"/>
</dbReference>
<comment type="similarity">
    <text evidence="1">Belongs to the peptidase S49 family.</text>
</comment>
<keyword evidence="2" id="KW-0645">Protease</keyword>
<keyword evidence="3 7" id="KW-0378">Hydrolase</keyword>
<gene>
    <name evidence="7" type="primary">sppA</name>
    <name evidence="7" type="ORF">Mal15_12100</name>
</gene>
<protein>
    <submittedName>
        <fullName evidence="7">Signal peptide peptidase SppA</fullName>
        <ecNumber evidence="7">3.4.21.-</ecNumber>
    </submittedName>
</protein>
<evidence type="ECO:0000313" key="7">
    <source>
        <dbReference type="EMBL" id="QEF97172.1"/>
    </source>
</evidence>
<sequence length="471" mass="50402">MNSHPIDNADASNGPASATTRHPNPRSHASPTRKRGARQVSPRCLVPGLRLGTGISGGSASGARGRCVGSHTRNAFQVGALKRVNNLLGLPSPPALPRKRAGDERASPTTLLLLLTLLFCTGCGSKVFRHNGAVNMAGGFDMTGDMTVDGKLDMGELKTTVSLNPNSRSTPLTPVVVSGRPIRTEKIAVIDVDDFLVDRNVGGIGTMGENPVALFHEKVEAIRQDKHIKAVVLRINSPGGGVTASDMMCHQLAKLKQDRELPIIASIMTVGTGGAYYLANHCDAIIAHPTSIVGGIGVILNVYNLQDTMGQFNVLSSPIKSGEKIDAGTPERPIEEDELVMLQRIADSFHQRLIDQINSKRPQVTASQEQWSDGSVMTGGEAHAMGLVDGVGYIDTAIEIARQQAGLKPDDRVVMYRRENDPAYTPLDVSPNQPVLSSLIPLRVPGLDRSTMPTFLYLWQSDPAMATLARP</sequence>
<evidence type="ECO:0000256" key="1">
    <source>
        <dbReference type="ARBA" id="ARBA00008683"/>
    </source>
</evidence>
<evidence type="ECO:0000256" key="2">
    <source>
        <dbReference type="ARBA" id="ARBA00022670"/>
    </source>
</evidence>
<keyword evidence="8" id="KW-1185">Reference proteome</keyword>
<organism evidence="7 8">
    <name type="scientific">Stieleria maiorica</name>
    <dbReference type="NCBI Taxonomy" id="2795974"/>
    <lineage>
        <taxon>Bacteria</taxon>
        <taxon>Pseudomonadati</taxon>
        <taxon>Planctomycetota</taxon>
        <taxon>Planctomycetia</taxon>
        <taxon>Pirellulales</taxon>
        <taxon>Pirellulaceae</taxon>
        <taxon>Stieleria</taxon>
    </lineage>
</organism>
<evidence type="ECO:0000256" key="3">
    <source>
        <dbReference type="ARBA" id="ARBA00022801"/>
    </source>
</evidence>
<dbReference type="EMBL" id="CP036264">
    <property type="protein sequence ID" value="QEF97172.1"/>
    <property type="molecule type" value="Genomic_DNA"/>
</dbReference>
<dbReference type="InterPro" id="IPR029045">
    <property type="entry name" value="ClpP/crotonase-like_dom_sf"/>
</dbReference>
<evidence type="ECO:0000313" key="8">
    <source>
        <dbReference type="Proteomes" id="UP000321353"/>
    </source>
</evidence>
<feature type="compositionally biased region" description="Polar residues" evidence="5">
    <location>
        <begin position="1"/>
        <end position="30"/>
    </location>
</feature>
<evidence type="ECO:0000256" key="5">
    <source>
        <dbReference type="SAM" id="MobiDB-lite"/>
    </source>
</evidence>
<dbReference type="KEGG" id="smam:Mal15_12100"/>
<proteinExistence type="inferred from homology"/>